<reference evidence="2" key="1">
    <citation type="submission" date="2017-05" db="EMBL/GenBank/DDBJ databases">
        <authorList>
            <person name="Rodrigo-Torres L."/>
            <person name="Arahal R. D."/>
            <person name="Lucena T."/>
        </authorList>
    </citation>
    <scope>NUCLEOTIDE SEQUENCE [LARGE SCALE GENOMIC DNA]</scope>
    <source>
        <strain evidence="2">CECT 8649</strain>
    </source>
</reference>
<name>A0A238J9P9_9RHOB</name>
<evidence type="ECO:0000313" key="2">
    <source>
        <dbReference type="Proteomes" id="UP000225972"/>
    </source>
</evidence>
<gene>
    <name evidence="1" type="ORF">TRP8649_01566</name>
</gene>
<accession>A0A238J9P9</accession>
<keyword evidence="2" id="KW-1185">Reference proteome</keyword>
<dbReference type="EMBL" id="FXXP01000001">
    <property type="protein sequence ID" value="SMX27461.1"/>
    <property type="molecule type" value="Genomic_DNA"/>
</dbReference>
<organism evidence="1 2">
    <name type="scientific">Pelagimonas phthalicica</name>
    <dbReference type="NCBI Taxonomy" id="1037362"/>
    <lineage>
        <taxon>Bacteria</taxon>
        <taxon>Pseudomonadati</taxon>
        <taxon>Pseudomonadota</taxon>
        <taxon>Alphaproteobacteria</taxon>
        <taxon>Rhodobacterales</taxon>
        <taxon>Roseobacteraceae</taxon>
        <taxon>Pelagimonas</taxon>
    </lineage>
</organism>
<protein>
    <submittedName>
        <fullName evidence="1">Uncharacterized protein</fullName>
    </submittedName>
</protein>
<dbReference type="Proteomes" id="UP000225972">
    <property type="component" value="Unassembled WGS sequence"/>
</dbReference>
<evidence type="ECO:0000313" key="1">
    <source>
        <dbReference type="EMBL" id="SMX27461.1"/>
    </source>
</evidence>
<dbReference type="RefSeq" id="WP_166652649.1">
    <property type="nucleotide sequence ID" value="NZ_FXXP01000001.1"/>
</dbReference>
<sequence>MQMTPAPKASSPTTSRSHEVSIGFDLGLPRFRTLENLLDLIEFAKGDET</sequence>
<dbReference type="AlphaFoldDB" id="A0A238J9P9"/>
<proteinExistence type="predicted"/>